<evidence type="ECO:0000313" key="1">
    <source>
        <dbReference type="EMBL" id="OCL12006.1"/>
    </source>
</evidence>
<protein>
    <submittedName>
        <fullName evidence="1">Uncharacterized protein</fullName>
    </submittedName>
</protein>
<reference evidence="1 2" key="1">
    <citation type="journal article" date="2016" name="Nat. Commun.">
        <title>Ectomycorrhizal ecology is imprinted in the genome of the dominant symbiotic fungus Cenococcum geophilum.</title>
        <authorList>
            <consortium name="DOE Joint Genome Institute"/>
            <person name="Peter M."/>
            <person name="Kohler A."/>
            <person name="Ohm R.A."/>
            <person name="Kuo A."/>
            <person name="Krutzmann J."/>
            <person name="Morin E."/>
            <person name="Arend M."/>
            <person name="Barry K.W."/>
            <person name="Binder M."/>
            <person name="Choi C."/>
            <person name="Clum A."/>
            <person name="Copeland A."/>
            <person name="Grisel N."/>
            <person name="Haridas S."/>
            <person name="Kipfer T."/>
            <person name="LaButti K."/>
            <person name="Lindquist E."/>
            <person name="Lipzen A."/>
            <person name="Maire R."/>
            <person name="Meier B."/>
            <person name="Mihaltcheva S."/>
            <person name="Molinier V."/>
            <person name="Murat C."/>
            <person name="Poggeler S."/>
            <person name="Quandt C.A."/>
            <person name="Sperisen C."/>
            <person name="Tritt A."/>
            <person name="Tisserant E."/>
            <person name="Crous P.W."/>
            <person name="Henrissat B."/>
            <person name="Nehls U."/>
            <person name="Egli S."/>
            <person name="Spatafora J.W."/>
            <person name="Grigoriev I.V."/>
            <person name="Martin F.M."/>
        </authorList>
    </citation>
    <scope>NUCLEOTIDE SEQUENCE [LARGE SCALE GENOMIC DNA]</scope>
    <source>
        <strain evidence="1 2">CBS 207.34</strain>
    </source>
</reference>
<dbReference type="Proteomes" id="UP000250140">
    <property type="component" value="Unassembled WGS sequence"/>
</dbReference>
<organism evidence="1 2">
    <name type="scientific">Glonium stellatum</name>
    <dbReference type="NCBI Taxonomy" id="574774"/>
    <lineage>
        <taxon>Eukaryota</taxon>
        <taxon>Fungi</taxon>
        <taxon>Dikarya</taxon>
        <taxon>Ascomycota</taxon>
        <taxon>Pezizomycotina</taxon>
        <taxon>Dothideomycetes</taxon>
        <taxon>Pleosporomycetidae</taxon>
        <taxon>Gloniales</taxon>
        <taxon>Gloniaceae</taxon>
        <taxon>Glonium</taxon>
    </lineage>
</organism>
<sequence>MAGLRSYSGGPWKLIRRAYCRVIVARIAHRYHCSLLLALRVNAVQPDGELADSSNVEVGAGLYRREGVFSARRS</sequence>
<keyword evidence="2" id="KW-1185">Reference proteome</keyword>
<proteinExistence type="predicted"/>
<dbReference type="EMBL" id="KV748944">
    <property type="protein sequence ID" value="OCL12006.1"/>
    <property type="molecule type" value="Genomic_DNA"/>
</dbReference>
<name>A0A8E2F7R7_9PEZI</name>
<accession>A0A8E2F7R7</accession>
<gene>
    <name evidence="1" type="ORF">AOQ84DRAFT_167744</name>
</gene>
<evidence type="ECO:0000313" key="2">
    <source>
        <dbReference type="Proteomes" id="UP000250140"/>
    </source>
</evidence>
<dbReference type="AlphaFoldDB" id="A0A8E2F7R7"/>